<keyword evidence="2" id="KW-0547">Nucleotide-binding</keyword>
<proteinExistence type="predicted"/>
<evidence type="ECO:0000313" key="3">
    <source>
        <dbReference type="Proteomes" id="UP000295096"/>
    </source>
</evidence>
<evidence type="ECO:0000313" key="2">
    <source>
        <dbReference type="EMBL" id="TDH61168.1"/>
    </source>
</evidence>
<dbReference type="EMBL" id="SMSJ01000025">
    <property type="protein sequence ID" value="TDH61168.1"/>
    <property type="molecule type" value="Genomic_DNA"/>
</dbReference>
<feature type="region of interest" description="Disordered" evidence="1">
    <location>
        <begin position="810"/>
        <end position="830"/>
    </location>
</feature>
<reference evidence="2 3" key="1">
    <citation type="journal article" date="2016" name="J. Microbiol.">
        <title>Dankookia rubra gen. nov., sp. nov., an alphaproteobacterium isolated from sediment of a shallow stream.</title>
        <authorList>
            <person name="Kim W.H."/>
            <person name="Kim D.H."/>
            <person name="Kang K."/>
            <person name="Ahn T.Y."/>
        </authorList>
    </citation>
    <scope>NUCLEOTIDE SEQUENCE [LARGE SCALE GENOMIC DNA]</scope>
    <source>
        <strain evidence="2 3">JCM30602</strain>
    </source>
</reference>
<dbReference type="GO" id="GO:0005524">
    <property type="term" value="F:ATP binding"/>
    <property type="evidence" value="ECO:0007669"/>
    <property type="project" value="UniProtKB-KW"/>
</dbReference>
<comment type="caution">
    <text evidence="2">The sequence shown here is derived from an EMBL/GenBank/DDBJ whole genome shotgun (WGS) entry which is preliminary data.</text>
</comment>
<dbReference type="InterPro" id="IPR027417">
    <property type="entry name" value="P-loop_NTPase"/>
</dbReference>
<organism evidence="2 3">
    <name type="scientific">Dankookia rubra</name>
    <dbReference type="NCBI Taxonomy" id="1442381"/>
    <lineage>
        <taxon>Bacteria</taxon>
        <taxon>Pseudomonadati</taxon>
        <taxon>Pseudomonadota</taxon>
        <taxon>Alphaproteobacteria</taxon>
        <taxon>Acetobacterales</taxon>
        <taxon>Roseomonadaceae</taxon>
        <taxon>Dankookia</taxon>
    </lineage>
</organism>
<accession>A0A4R5QEQ7</accession>
<dbReference type="Proteomes" id="UP000295096">
    <property type="component" value="Unassembled WGS sequence"/>
</dbReference>
<dbReference type="SUPFAM" id="SSF52540">
    <property type="entry name" value="P-loop containing nucleoside triphosphate hydrolases"/>
    <property type="match status" value="1"/>
</dbReference>
<evidence type="ECO:0000256" key="1">
    <source>
        <dbReference type="SAM" id="MobiDB-lite"/>
    </source>
</evidence>
<sequence>MRWLTRALADIQISLLKQPITAFCDLNTAGGDCLLTHTGDAATIVRVLGVRRTLTEADVNRIADGLRLELSGAFDQAGHAMQFWFGVDPGLSGTEIRHALRAPRGTAERLGLDLKDIFAERERRLPTMMRWEAAFVVLWTKRKAALTRLENGLADEQINAARRAMPDMGDAQQPFLATDVVVGRHRAFVDRVLGAFRNQQISHEEISPREMIRVSREAMLPETSGTEWTPNLPGDPVMPRLTDEGQPETAEGALWPNLPEQICTEGATNLSASTVRLGTHDWASLDMWLGPERPMAFAHLVHAMALEHIPWRASFLIEGGAGTTYAMKAAAAQLLAFLPANRATWNGIKANADLRDSNQDVLVRLRASFATWASAGEPGTLQRRKAILEHRVQTWGNLRAKFGAGDPLAGLMSSTLGMAAASTAKPAQAPLGDVLRMMPWARPGSPWTEGPVLFRSPDGRIWPYDPSSPTRIKVTDIYTGPSRRGKSVLANTNLLGFILSNAAQGRRGARLPLVGKIDIGRSAEGLVVLLCEALPEERRHEALYVKVQPIPEHAANILDTQVGCRRPLSLEKAFQQSFLSLITTPPGGTPQEGMGQLISLVLDEAYRMFGTDGANTSPKPFHPGVEPCVDQALRRIRAALPEEPFWWEVVDALCAAGEHVTAEMANRHAVPRISDLISAGRSQHVQQLFERVIPHRVETLVEMFERYIKAFVQRFPTLDAPTRIDFGQARVIVLDLDAVAPTGSPDADWQTSVMYLLARHMIGRNFFLRPEYAEHVPALVRDYHLERFTEAYEAVKRLEYDEYQRTVSQPDVRAQVERDDREGAKHGVQMGISSQRSDDFGEHLLSQATGRWICGVGDADEADRIADRLRLAPGTRETIRSRLNGPDQRHGGAPFVLVMNAADTVWEQMLVNSLGPIELWALSTTPEDAALRDSLYERLGFGEALRRLARVFAGGTAVREIKRRKDRRVLRGEESERAEQGVVMELSDEIANGVGLGMILRDAESLAIAAE</sequence>
<gene>
    <name evidence="2" type="ORF">E2C06_18185</name>
</gene>
<keyword evidence="2" id="KW-0067">ATP-binding</keyword>
<keyword evidence="3" id="KW-1185">Reference proteome</keyword>
<dbReference type="RefSeq" id="WP_133290035.1">
    <property type="nucleotide sequence ID" value="NZ_SMSJ01000025.1"/>
</dbReference>
<dbReference type="AlphaFoldDB" id="A0A4R5QEQ7"/>
<protein>
    <submittedName>
        <fullName evidence="2">ATP-binding protein</fullName>
    </submittedName>
</protein>
<feature type="compositionally biased region" description="Basic and acidic residues" evidence="1">
    <location>
        <begin position="814"/>
        <end position="825"/>
    </location>
</feature>
<dbReference type="OrthoDB" id="7229084at2"/>
<name>A0A4R5QEQ7_9PROT</name>